<proteinExistence type="predicted"/>
<feature type="signal peptide" evidence="1">
    <location>
        <begin position="1"/>
        <end position="19"/>
    </location>
</feature>
<evidence type="ECO:0000256" key="1">
    <source>
        <dbReference type="SAM" id="SignalP"/>
    </source>
</evidence>
<dbReference type="AlphaFoldDB" id="B9SHE2"/>
<evidence type="ECO:0000313" key="3">
    <source>
        <dbReference type="Proteomes" id="UP000008311"/>
    </source>
</evidence>
<keyword evidence="1" id="KW-0732">Signal</keyword>
<dbReference type="InParanoid" id="B9SHE2"/>
<name>B9SHE2_RICCO</name>
<dbReference type="Proteomes" id="UP000008311">
    <property type="component" value="Unassembled WGS sequence"/>
</dbReference>
<gene>
    <name evidence="2" type="ORF">RCOM_0989420</name>
</gene>
<accession>B9SHE2</accession>
<keyword evidence="3" id="KW-1185">Reference proteome</keyword>
<feature type="chain" id="PRO_5002889391" evidence="1">
    <location>
        <begin position="20"/>
        <end position="104"/>
    </location>
</feature>
<organism evidence="2 3">
    <name type="scientific">Ricinus communis</name>
    <name type="common">Castor bean</name>
    <dbReference type="NCBI Taxonomy" id="3988"/>
    <lineage>
        <taxon>Eukaryota</taxon>
        <taxon>Viridiplantae</taxon>
        <taxon>Streptophyta</taxon>
        <taxon>Embryophyta</taxon>
        <taxon>Tracheophyta</taxon>
        <taxon>Spermatophyta</taxon>
        <taxon>Magnoliopsida</taxon>
        <taxon>eudicotyledons</taxon>
        <taxon>Gunneridae</taxon>
        <taxon>Pentapetalae</taxon>
        <taxon>rosids</taxon>
        <taxon>fabids</taxon>
        <taxon>Malpighiales</taxon>
        <taxon>Euphorbiaceae</taxon>
        <taxon>Acalyphoideae</taxon>
        <taxon>Acalypheae</taxon>
        <taxon>Ricinus</taxon>
    </lineage>
</organism>
<reference evidence="3" key="1">
    <citation type="journal article" date="2010" name="Nat. Biotechnol.">
        <title>Draft genome sequence of the oilseed species Ricinus communis.</title>
        <authorList>
            <person name="Chan A.P."/>
            <person name="Crabtree J."/>
            <person name="Zhao Q."/>
            <person name="Lorenzi H."/>
            <person name="Orvis J."/>
            <person name="Puiu D."/>
            <person name="Melake-Berhan A."/>
            <person name="Jones K.M."/>
            <person name="Redman J."/>
            <person name="Chen G."/>
            <person name="Cahoon E.B."/>
            <person name="Gedil M."/>
            <person name="Stanke M."/>
            <person name="Haas B.J."/>
            <person name="Wortman J.R."/>
            <person name="Fraser-Liggett C.M."/>
            <person name="Ravel J."/>
            <person name="Rabinowicz P.D."/>
        </authorList>
    </citation>
    <scope>NUCLEOTIDE SEQUENCE [LARGE SCALE GENOMIC DNA]</scope>
    <source>
        <strain evidence="3">cv. Hale</strain>
    </source>
</reference>
<sequence length="104" mass="11559">MEKRSAGLFILMLIVLVLASLSVTRNTWCCLQRQEFANRRAINSMVRAGEITIVQRSAGLKVFPVAGVADFVANAFVPGAVKTLLPIRQRCRLLQDMEYDICSS</sequence>
<dbReference type="EMBL" id="EQ973962">
    <property type="protein sequence ID" value="EEF36975.1"/>
    <property type="molecule type" value="Genomic_DNA"/>
</dbReference>
<protein>
    <submittedName>
        <fullName evidence="2">Uncharacterized protein</fullName>
    </submittedName>
</protein>
<evidence type="ECO:0000313" key="2">
    <source>
        <dbReference type="EMBL" id="EEF36975.1"/>
    </source>
</evidence>